<evidence type="ECO:0000256" key="4">
    <source>
        <dbReference type="ARBA" id="ARBA00022512"/>
    </source>
</evidence>
<evidence type="ECO:0000256" key="5">
    <source>
        <dbReference type="ARBA" id="ARBA00022525"/>
    </source>
</evidence>
<dbReference type="GeneID" id="110415692"/>
<protein>
    <recommendedName>
        <fullName evidence="3">endo-polygalacturonase</fullName>
        <ecNumber evidence="3">3.2.1.15</ecNumber>
    </recommendedName>
</protein>
<reference evidence="16" key="1">
    <citation type="submission" date="2025-08" db="UniProtKB">
        <authorList>
            <consortium name="RefSeq"/>
        </authorList>
    </citation>
    <scope>IDENTIFICATION</scope>
    <source>
        <tissue evidence="16">Leaf</tissue>
    </source>
</reference>
<dbReference type="FunFam" id="2.160.20.10:FF:000028">
    <property type="entry name" value="Polygalacturonase QRT2"/>
    <property type="match status" value="1"/>
</dbReference>
<comment type="subcellular location">
    <subcellularLocation>
        <location evidence="1">Secreted</location>
        <location evidence="1">Cell wall</location>
    </subcellularLocation>
</comment>
<dbReference type="GO" id="GO:0005975">
    <property type="term" value="P:carbohydrate metabolic process"/>
    <property type="evidence" value="ECO:0007669"/>
    <property type="project" value="InterPro"/>
</dbReference>
<feature type="signal peptide" evidence="14">
    <location>
        <begin position="1"/>
        <end position="26"/>
    </location>
</feature>
<comment type="similarity">
    <text evidence="2 12">Belongs to the glycosyl hydrolase 28 family.</text>
</comment>
<dbReference type="PANTHER" id="PTHR31375">
    <property type="match status" value="1"/>
</dbReference>
<name>A0A6J1A8I6_9ROSI</name>
<keyword evidence="9" id="KW-0961">Cell wall biogenesis/degradation</keyword>
<dbReference type="Proteomes" id="UP000504621">
    <property type="component" value="Unplaced"/>
</dbReference>
<evidence type="ECO:0000256" key="8">
    <source>
        <dbReference type="ARBA" id="ARBA00023295"/>
    </source>
</evidence>
<dbReference type="Pfam" id="PF00295">
    <property type="entry name" value="Glyco_hydro_28"/>
    <property type="match status" value="1"/>
</dbReference>
<evidence type="ECO:0000256" key="9">
    <source>
        <dbReference type="ARBA" id="ARBA00023316"/>
    </source>
</evidence>
<evidence type="ECO:0000256" key="11">
    <source>
        <dbReference type="PROSITE-ProRule" id="PRU10052"/>
    </source>
</evidence>
<dbReference type="SUPFAM" id="SSF51126">
    <property type="entry name" value="Pectin lyase-like"/>
    <property type="match status" value="1"/>
</dbReference>
<dbReference type="AlphaFoldDB" id="A0A6J1A8I6"/>
<evidence type="ECO:0000256" key="10">
    <source>
        <dbReference type="ARBA" id="ARBA00034074"/>
    </source>
</evidence>
<evidence type="ECO:0000256" key="14">
    <source>
        <dbReference type="SAM" id="SignalP"/>
    </source>
</evidence>
<evidence type="ECO:0000313" key="16">
    <source>
        <dbReference type="RefSeq" id="XP_021283061.1"/>
    </source>
</evidence>
<sequence length="461" mass="49934">MTLQRHLLLFSIIFFCLSSTYHLGEASSYNAQASPSYFSSIWNGKFKSFFKQTTQDLKLHRFDDDDDENYPSLPAGPGRPASKTVSVDDFGAKGDGSDDTEAFEKAWEQACSSTDGVSLLVPKEKSYRLKPIRFTGPCKSNLRVEIYGTIEASDDQSDYQEDSRHWLVFDGVRNLVVGGGGTINGNGKIWWENSCKRNKDRPCKGAPTALTFYENRHLVVNNLKVQDAQQMHVSFEKCVDVEASNLVVTAPEDSPNTDGIHVTNTQNILIASSTIGTGDDCISIVSGSQKVQAQDIICGPGHGISIGSLGKGNSRAYVSGVTVNGAKISGTSNGVRIKTWQGGSGSANNIRFQNVEMNNVTNPIIIDQNYCDQDKPCKEQPAAVQVQNVVYQNIEGTSASDVAIYFDCSKSHPCQGITLQDVNLTGEEGGEATTATCNNVQTTMIGNVSPGCSLEERSMIA</sequence>
<dbReference type="OrthoDB" id="187139at2759"/>
<dbReference type="GO" id="GO:0009830">
    <property type="term" value="P:cell wall modification involved in abscission"/>
    <property type="evidence" value="ECO:0007669"/>
    <property type="project" value="UniProtKB-ARBA"/>
</dbReference>
<dbReference type="InterPro" id="IPR006626">
    <property type="entry name" value="PbH1"/>
</dbReference>
<keyword evidence="4" id="KW-0134">Cell wall</keyword>
<feature type="chain" id="PRO_5026782532" description="endo-polygalacturonase" evidence="14">
    <location>
        <begin position="27"/>
        <end position="461"/>
    </location>
</feature>
<accession>A0A6J1A8I6</accession>
<dbReference type="InterPro" id="IPR000743">
    <property type="entry name" value="Glyco_hydro_28"/>
</dbReference>
<feature type="active site" evidence="11">
    <location>
        <position position="302"/>
    </location>
</feature>
<organism evidence="15 16">
    <name type="scientific">Herrania umbratica</name>
    <dbReference type="NCBI Taxonomy" id="108875"/>
    <lineage>
        <taxon>Eukaryota</taxon>
        <taxon>Viridiplantae</taxon>
        <taxon>Streptophyta</taxon>
        <taxon>Embryophyta</taxon>
        <taxon>Tracheophyta</taxon>
        <taxon>Spermatophyta</taxon>
        <taxon>Magnoliopsida</taxon>
        <taxon>eudicotyledons</taxon>
        <taxon>Gunneridae</taxon>
        <taxon>Pentapetalae</taxon>
        <taxon>rosids</taxon>
        <taxon>malvids</taxon>
        <taxon>Malvales</taxon>
        <taxon>Malvaceae</taxon>
        <taxon>Byttnerioideae</taxon>
        <taxon>Herrania</taxon>
    </lineage>
</organism>
<evidence type="ECO:0000256" key="3">
    <source>
        <dbReference type="ARBA" id="ARBA00012736"/>
    </source>
</evidence>
<dbReference type="SMART" id="SM00710">
    <property type="entry name" value="PbH1"/>
    <property type="match status" value="4"/>
</dbReference>
<comment type="catalytic activity">
    <reaction evidence="10">
        <text>(1,4-alpha-D-galacturonosyl)n+m + H2O = (1,4-alpha-D-galacturonosyl)n + (1,4-alpha-D-galacturonosyl)m.</text>
        <dbReference type="EC" id="3.2.1.15"/>
    </reaction>
</comment>
<gene>
    <name evidence="16" type="primary">LOC110415692</name>
</gene>
<keyword evidence="8 12" id="KW-0326">Glycosidase</keyword>
<dbReference type="InterPro" id="IPR012334">
    <property type="entry name" value="Pectin_lyas_fold"/>
</dbReference>
<dbReference type="EC" id="3.2.1.15" evidence="3"/>
<dbReference type="GO" id="GO:0004650">
    <property type="term" value="F:polygalacturonase activity"/>
    <property type="evidence" value="ECO:0007669"/>
    <property type="project" value="UniProtKB-EC"/>
</dbReference>
<evidence type="ECO:0000256" key="1">
    <source>
        <dbReference type="ARBA" id="ARBA00004191"/>
    </source>
</evidence>
<keyword evidence="5" id="KW-0964">Secreted</keyword>
<proteinExistence type="inferred from homology"/>
<keyword evidence="7 12" id="KW-0378">Hydrolase</keyword>
<feature type="region of interest" description="Disordered" evidence="13">
    <location>
        <begin position="63"/>
        <end position="91"/>
    </location>
</feature>
<dbReference type="InterPro" id="IPR011050">
    <property type="entry name" value="Pectin_lyase_fold/virulence"/>
</dbReference>
<dbReference type="GO" id="GO:0010047">
    <property type="term" value="P:fruit dehiscence"/>
    <property type="evidence" value="ECO:0007669"/>
    <property type="project" value="UniProtKB-ARBA"/>
</dbReference>
<dbReference type="PROSITE" id="PS00502">
    <property type="entry name" value="POLYGALACTURONASE"/>
    <property type="match status" value="1"/>
</dbReference>
<evidence type="ECO:0000313" key="15">
    <source>
        <dbReference type="Proteomes" id="UP000504621"/>
    </source>
</evidence>
<dbReference type="Gene3D" id="2.160.20.10">
    <property type="entry name" value="Single-stranded right-handed beta-helix, Pectin lyase-like"/>
    <property type="match status" value="1"/>
</dbReference>
<dbReference type="RefSeq" id="XP_021283061.1">
    <property type="nucleotide sequence ID" value="XM_021427386.1"/>
</dbReference>
<dbReference type="GO" id="GO:0009901">
    <property type="term" value="P:anther dehiscence"/>
    <property type="evidence" value="ECO:0007669"/>
    <property type="project" value="UniProtKB-ARBA"/>
</dbReference>
<evidence type="ECO:0000256" key="13">
    <source>
        <dbReference type="SAM" id="MobiDB-lite"/>
    </source>
</evidence>
<evidence type="ECO:0000256" key="12">
    <source>
        <dbReference type="RuleBase" id="RU361169"/>
    </source>
</evidence>
<evidence type="ECO:0000256" key="2">
    <source>
        <dbReference type="ARBA" id="ARBA00008834"/>
    </source>
</evidence>
<keyword evidence="15" id="KW-1185">Reference proteome</keyword>
<evidence type="ECO:0000256" key="7">
    <source>
        <dbReference type="ARBA" id="ARBA00022801"/>
    </source>
</evidence>
<evidence type="ECO:0000256" key="6">
    <source>
        <dbReference type="ARBA" id="ARBA00022729"/>
    </source>
</evidence>
<keyword evidence="6 14" id="KW-0732">Signal</keyword>